<organism evidence="2">
    <name type="scientific">Pseudomonas fluorescens (strain Q2-87)</name>
    <dbReference type="NCBI Taxonomy" id="1038922"/>
    <lineage>
        <taxon>Bacteria</taxon>
        <taxon>Pseudomonadati</taxon>
        <taxon>Pseudomonadota</taxon>
        <taxon>Gammaproteobacteria</taxon>
        <taxon>Pseudomonadales</taxon>
        <taxon>Pseudomonadaceae</taxon>
        <taxon>Pseudomonas</taxon>
    </lineage>
</organism>
<dbReference type="NCBIfam" id="TIGR03696">
    <property type="entry name" value="Rhs_assc_core"/>
    <property type="match status" value="1"/>
</dbReference>
<dbReference type="AlphaFoldDB" id="J2MUK8"/>
<proteinExistence type="predicted"/>
<protein>
    <submittedName>
        <fullName evidence="2">Rhs family protein</fullName>
    </submittedName>
</protein>
<dbReference type="EMBL" id="AGBM01000001">
    <property type="protein sequence ID" value="EJL04807.1"/>
    <property type="molecule type" value="Genomic_DNA"/>
</dbReference>
<reference evidence="2" key="1">
    <citation type="journal article" date="2012" name="PLoS Genet.">
        <title>Comparative Genomics of Plant-Associated Pseudomonas spp.: Insights into Diversity and Inheritance of Traits Involved in Multitrophic Interactions.</title>
        <authorList>
            <person name="Loper J.E."/>
            <person name="Hassan K.A."/>
            <person name="Mavrodi D.V."/>
            <person name="Davis E.W.II."/>
            <person name="Lim C.K."/>
            <person name="Shaffer B.T."/>
            <person name="Elbourne L.D."/>
            <person name="Stockwell V.O."/>
            <person name="Hartney S.L."/>
            <person name="Breakwell K."/>
            <person name="Henkels M.D."/>
            <person name="Tetu S.G."/>
            <person name="Rangel L.I."/>
            <person name="Kidarsa T.A."/>
            <person name="Wilson N.L."/>
            <person name="van de Mortel J.E."/>
            <person name="Song C."/>
            <person name="Blumhagen R."/>
            <person name="Radune D."/>
            <person name="Hostetler J.B."/>
            <person name="Brinkac L.M."/>
            <person name="Durkin A.S."/>
            <person name="Kluepfel D.A."/>
            <person name="Wechter W.P."/>
            <person name="Anderson A.J."/>
            <person name="Kim Y.C."/>
            <person name="Pierson L.S.III."/>
            <person name="Pierson E.A."/>
            <person name="Lindow S.E."/>
            <person name="Kobayashi D.Y."/>
            <person name="Raaijmakers J.M."/>
            <person name="Weller D.M."/>
            <person name="Thomashow L.S."/>
            <person name="Allen A.E."/>
            <person name="Paulsen I.T."/>
        </authorList>
    </citation>
    <scope>NUCLEOTIDE SEQUENCE [LARGE SCALE GENOMIC DNA]</scope>
    <source>
        <strain evidence="2">Q2-87</strain>
    </source>
</reference>
<dbReference type="PATRIC" id="fig|1038922.3.peg.3435"/>
<dbReference type="SUPFAM" id="SSF56399">
    <property type="entry name" value="ADP-ribosylation"/>
    <property type="match status" value="1"/>
</dbReference>
<dbReference type="InterPro" id="IPR022385">
    <property type="entry name" value="Rhs_assc_core"/>
</dbReference>
<dbReference type="HOGENOM" id="CLU_731296_0_0_6"/>
<evidence type="ECO:0000256" key="1">
    <source>
        <dbReference type="SAM" id="MobiDB-lite"/>
    </source>
</evidence>
<dbReference type="RefSeq" id="WP_003180483.1">
    <property type="nucleotide sequence ID" value="NZ_CM001558.1"/>
</dbReference>
<dbReference type="Gene3D" id="2.180.10.10">
    <property type="entry name" value="RHS repeat-associated core"/>
    <property type="match status" value="1"/>
</dbReference>
<feature type="region of interest" description="Disordered" evidence="1">
    <location>
        <begin position="229"/>
        <end position="275"/>
    </location>
</feature>
<name>J2MUK8_PSEFQ</name>
<accession>J2MUK8</accession>
<dbReference type="Proteomes" id="UP000007289">
    <property type="component" value="Chromosome"/>
</dbReference>
<dbReference type="eggNOG" id="COG3209">
    <property type="taxonomic scope" value="Bacteria"/>
</dbReference>
<comment type="caution">
    <text evidence="2">The sequence shown here is derived from an EMBL/GenBank/DDBJ whole genome shotgun (WGS) entry which is preliminary data.</text>
</comment>
<evidence type="ECO:0000313" key="2">
    <source>
        <dbReference type="EMBL" id="EJL04807.1"/>
    </source>
</evidence>
<gene>
    <name evidence="2" type="ORF">PflQ2_2101</name>
</gene>
<feature type="compositionally biased region" description="Low complexity" evidence="1">
    <location>
        <begin position="262"/>
        <end position="272"/>
    </location>
</feature>
<sequence>MSTPPMKILCRYQYDPLDRLVGLKPLESPGTQRFYQEDELVNEIEGQSQLTIMRHGPQPLAQRSGTDAAAETTLLATDQQRSLLRTVADADSRQMAYTAYGYRTGESGLSCLLGFNGERPESITGHYLLGQGNRAFNPVLMRFNSPDELSPFGDGGINAYAYCGNDPVNRYDPSGNIAYHLIQRRNALAEIASLPIQRPARTRTPPIVTHTSKTETNQSVKLIANNHSTPETIFGIPNKPPERLKKFPAEGPARSSFAPRNGQQSKSSSGSGARTIKAREYDELIDDLLREYPDSLVPIRQSLETDFHTATSALAELQANKAPRATRATRATRAMQMERDRAYSRVTVARQGGKLQFLEDNKRAVEAIRKNKK</sequence>